<comment type="similarity">
    <text evidence="1">Belongs to the peptidase C40 family.</text>
</comment>
<keyword evidence="5" id="KW-0788">Thiol protease</keyword>
<dbReference type="CDD" id="cd08073">
    <property type="entry name" value="MPN_NLPC_P60"/>
    <property type="match status" value="1"/>
</dbReference>
<dbReference type="PANTHER" id="PTHR34858">
    <property type="entry name" value="CYSO-CYSTEINE PEPTIDASE"/>
    <property type="match status" value="1"/>
</dbReference>
<dbReference type="Pfam" id="PF00877">
    <property type="entry name" value="NLPC_P60"/>
    <property type="match status" value="1"/>
</dbReference>
<evidence type="ECO:0000256" key="6">
    <source>
        <dbReference type="ARBA" id="ARBA00022833"/>
    </source>
</evidence>
<feature type="domain" description="JAB1/MPN/MOV34 metalloenzyme" evidence="8">
    <location>
        <begin position="3"/>
        <end position="134"/>
    </location>
</feature>
<keyword evidence="6" id="KW-0862">Zinc</keyword>
<evidence type="ECO:0000313" key="9">
    <source>
        <dbReference type="EMBL" id="ARD69679.1"/>
    </source>
</evidence>
<dbReference type="Proteomes" id="UP000225433">
    <property type="component" value="Unassembled WGS sequence"/>
</dbReference>
<dbReference type="RefSeq" id="WP_099139904.1">
    <property type="nucleotide sequence ID" value="NZ_CAWNQJ010000123.1"/>
</dbReference>
<reference evidence="10 11" key="2">
    <citation type="journal article" date="2017" name="Nat. Microbiol.">
        <title>Natural product diversity associated with the nematode symbionts Photorhabdus and Xenorhabdus.</title>
        <authorList>
            <person name="Tobias N.J."/>
            <person name="Wolff H."/>
            <person name="Djahanschiri B."/>
            <person name="Grundmann F."/>
            <person name="Kronenwerth M."/>
            <person name="Shi Y.M."/>
            <person name="Simonyi S."/>
            <person name="Grun P."/>
            <person name="Shapiro-Ilan D."/>
            <person name="Pidot S.J."/>
            <person name="Stinear T.P."/>
            <person name="Ebersberger I."/>
            <person name="Bode H.B."/>
        </authorList>
    </citation>
    <scope>NUCLEOTIDE SEQUENCE [LARGE SCALE GENOMIC DNA]</scope>
    <source>
        <strain evidence="10 11">DSM 17903</strain>
    </source>
</reference>
<dbReference type="EMBL" id="NJAI01000009">
    <property type="protein sequence ID" value="PHM52393.1"/>
    <property type="molecule type" value="Genomic_DNA"/>
</dbReference>
<evidence type="ECO:0000256" key="7">
    <source>
        <dbReference type="ARBA" id="ARBA00023049"/>
    </source>
</evidence>
<dbReference type="AlphaFoldDB" id="A0A1V0M488"/>
<evidence type="ECO:0000313" key="11">
    <source>
        <dbReference type="Proteomes" id="UP000225433"/>
    </source>
</evidence>
<dbReference type="Gene3D" id="3.90.1720.10">
    <property type="entry name" value="endopeptidase domain like (from Nostoc punctiforme)"/>
    <property type="match status" value="1"/>
</dbReference>
<accession>A0A1V0M488</accession>
<keyword evidence="3" id="KW-0479">Metal-binding</keyword>
<dbReference type="InterPro" id="IPR028090">
    <property type="entry name" value="JAB_dom_prok"/>
</dbReference>
<proteinExistence type="inferred from homology"/>
<keyword evidence="7" id="KW-0482">Metalloprotease</keyword>
<evidence type="ECO:0000256" key="2">
    <source>
        <dbReference type="ARBA" id="ARBA00022670"/>
    </source>
</evidence>
<geneLocation type="plasmid" evidence="9">
    <name>unnamed1</name>
</geneLocation>
<keyword evidence="9" id="KW-0614">Plasmid</keyword>
<dbReference type="GO" id="GO:0008235">
    <property type="term" value="F:metalloexopeptidase activity"/>
    <property type="evidence" value="ECO:0007669"/>
    <property type="project" value="TreeGrafter"/>
</dbReference>
<keyword evidence="4" id="KW-0378">Hydrolase</keyword>
<dbReference type="Pfam" id="PF14464">
    <property type="entry name" value="Prok-JAB"/>
    <property type="match status" value="1"/>
</dbReference>
<dbReference type="SMART" id="SM00232">
    <property type="entry name" value="JAB_MPN"/>
    <property type="match status" value="1"/>
</dbReference>
<dbReference type="InterPro" id="IPR000555">
    <property type="entry name" value="JAMM/MPN+_dom"/>
</dbReference>
<evidence type="ECO:0000256" key="5">
    <source>
        <dbReference type="ARBA" id="ARBA00022807"/>
    </source>
</evidence>
<dbReference type="GO" id="GO:0008270">
    <property type="term" value="F:zinc ion binding"/>
    <property type="evidence" value="ECO:0007669"/>
    <property type="project" value="TreeGrafter"/>
</dbReference>
<dbReference type="InterPro" id="IPR000064">
    <property type="entry name" value="NLP_P60_dom"/>
</dbReference>
<evidence type="ECO:0000259" key="8">
    <source>
        <dbReference type="SMART" id="SM00232"/>
    </source>
</evidence>
<keyword evidence="2" id="KW-0645">Protease</keyword>
<protein>
    <submittedName>
        <fullName evidence="9">NlpC/P60 family protein</fullName>
    </submittedName>
    <submittedName>
        <fullName evidence="10">Tail protein</fullName>
    </submittedName>
</protein>
<dbReference type="InterPro" id="IPR051929">
    <property type="entry name" value="VirAsm_ModProt"/>
</dbReference>
<evidence type="ECO:0000313" key="10">
    <source>
        <dbReference type="EMBL" id="PHM52393.1"/>
    </source>
</evidence>
<name>A0A1V0M488_XENHO</name>
<evidence type="ECO:0000256" key="4">
    <source>
        <dbReference type="ARBA" id="ARBA00022801"/>
    </source>
</evidence>
<evidence type="ECO:0000256" key="3">
    <source>
        <dbReference type="ARBA" id="ARBA00022723"/>
    </source>
</evidence>
<dbReference type="SUPFAM" id="SSF54001">
    <property type="entry name" value="Cysteine proteinases"/>
    <property type="match status" value="1"/>
</dbReference>
<dbReference type="SUPFAM" id="SSF102712">
    <property type="entry name" value="JAB1/MPN domain"/>
    <property type="match status" value="1"/>
</dbReference>
<evidence type="ECO:0000256" key="1">
    <source>
        <dbReference type="ARBA" id="ARBA00007074"/>
    </source>
</evidence>
<dbReference type="GO" id="GO:0006508">
    <property type="term" value="P:proteolysis"/>
    <property type="evidence" value="ECO:0007669"/>
    <property type="project" value="UniProtKB-KW"/>
</dbReference>
<dbReference type="Gene3D" id="3.40.140.10">
    <property type="entry name" value="Cytidine Deaminase, domain 2"/>
    <property type="match status" value="1"/>
</dbReference>
<gene>
    <name evidence="10" type="ORF">Xhom_04471</name>
</gene>
<reference evidence="9" key="1">
    <citation type="journal article" date="2017" name="J. Invertebr. Pathol.">
        <title>Identification and bacterial characteristics of Xenorhabdus hominickii ANU101 from an entomopathogenic nematode, Steinernema monticolum.</title>
        <authorList>
            <person name="Park Y."/>
            <person name="Kang S."/>
            <person name="Sadekuzzaman M."/>
            <person name="Kim H."/>
            <person name="Jung J.K."/>
            <person name="Kim Y."/>
        </authorList>
    </citation>
    <scope>NUCLEOTIDE SEQUENCE</scope>
    <source>
        <strain evidence="9">ANU101</strain>
        <plasmid evidence="9">unnamed1</plasmid>
    </source>
</reference>
<sequence length="257" mass="29083">MIQDMMSTELYLVMQQAAVTAYPNEACGLLVNTKGTKYELALCKNVAEDPVNFFVMDADEQIAAERKGEVVGVWHSHTDGTNKASEADLAGCEASELPWFIINVTKNYNPEIDSEFIISDVNVISPNGFEMPYEGRPYAFGVFDCWMLCRDYLKREFNIQVGACPHLHIPNWWDGNKDILSDNFAEQDLVKLPYGTKPQRGDLFAMKIGSKMPDHCAVYIGDNMILHHQANRLSSKAIYGGMYQKNTIHHLRHKDLL</sequence>
<dbReference type="GO" id="GO:0008234">
    <property type="term" value="F:cysteine-type peptidase activity"/>
    <property type="evidence" value="ECO:0007669"/>
    <property type="project" value="UniProtKB-KW"/>
</dbReference>
<dbReference type="InterPro" id="IPR038765">
    <property type="entry name" value="Papain-like_cys_pep_sf"/>
</dbReference>
<organism evidence="9">
    <name type="scientific">Xenorhabdus hominickii</name>
    <dbReference type="NCBI Taxonomy" id="351679"/>
    <lineage>
        <taxon>Bacteria</taxon>
        <taxon>Pseudomonadati</taxon>
        <taxon>Pseudomonadota</taxon>
        <taxon>Gammaproteobacteria</taxon>
        <taxon>Enterobacterales</taxon>
        <taxon>Morganellaceae</taxon>
        <taxon>Xenorhabdus</taxon>
    </lineage>
</organism>
<dbReference type="PANTHER" id="PTHR34858:SF1">
    <property type="entry name" value="CYSO-CYSTEINE PEPTIDASE"/>
    <property type="match status" value="1"/>
</dbReference>
<dbReference type="EMBL" id="KX517798">
    <property type="protein sequence ID" value="ARD69679.1"/>
    <property type="molecule type" value="Genomic_DNA"/>
</dbReference>